<comment type="caution">
    <text evidence="2">The sequence shown here is derived from an EMBL/GenBank/DDBJ whole genome shotgun (WGS) entry which is preliminary data.</text>
</comment>
<sequence length="184" mass="20775">MAGAVRGDGLRVYTLRPRRTLGRNIGFSIAALLLPIVATQLWILDPSSAWWLFAWAAAIIAALLVFAWIAYQRTQASVSRYGIVERGFFGGTYTVAARDIATVLRVQLYQGNSLDTSQELFVVSRNGRGVFRMRGRFWNTSTMDRIAGILDVNETVRADPVTLAELRETDPNLLYWFERRSLTR</sequence>
<dbReference type="AlphaFoldDB" id="A0A9X2GYR4"/>
<name>A0A9X2GYR4_9MICO</name>
<dbReference type="Proteomes" id="UP001139722">
    <property type="component" value="Unassembled WGS sequence"/>
</dbReference>
<feature type="transmembrane region" description="Helical" evidence="1">
    <location>
        <begin position="49"/>
        <end position="71"/>
    </location>
</feature>
<protein>
    <submittedName>
        <fullName evidence="2">Uncharacterized protein</fullName>
    </submittedName>
</protein>
<proteinExistence type="predicted"/>
<evidence type="ECO:0000256" key="1">
    <source>
        <dbReference type="SAM" id="Phobius"/>
    </source>
</evidence>
<keyword evidence="1" id="KW-0812">Transmembrane</keyword>
<reference evidence="2" key="1">
    <citation type="submission" date="2022-06" db="EMBL/GenBank/DDBJ databases">
        <title>Sequencing the genomes of 1000 actinobacteria strains.</title>
        <authorList>
            <person name="Klenk H.-P."/>
        </authorList>
    </citation>
    <scope>NUCLEOTIDE SEQUENCE</scope>
    <source>
        <strain evidence="2">DSM 22016</strain>
    </source>
</reference>
<feature type="transmembrane region" description="Helical" evidence="1">
    <location>
        <begin position="21"/>
        <end position="43"/>
    </location>
</feature>
<evidence type="ECO:0000313" key="2">
    <source>
        <dbReference type="EMBL" id="MCP2369528.1"/>
    </source>
</evidence>
<organism evidence="2 3">
    <name type="scientific">Agromyces terreus</name>
    <dbReference type="NCBI Taxonomy" id="424795"/>
    <lineage>
        <taxon>Bacteria</taxon>
        <taxon>Bacillati</taxon>
        <taxon>Actinomycetota</taxon>
        <taxon>Actinomycetes</taxon>
        <taxon>Micrococcales</taxon>
        <taxon>Microbacteriaceae</taxon>
        <taxon>Agromyces</taxon>
    </lineage>
</organism>
<gene>
    <name evidence="2" type="ORF">BJ978_000204</name>
</gene>
<dbReference type="RefSeq" id="WP_156999095.1">
    <property type="nucleotide sequence ID" value="NZ_BAAANU010000060.1"/>
</dbReference>
<evidence type="ECO:0000313" key="3">
    <source>
        <dbReference type="Proteomes" id="UP001139722"/>
    </source>
</evidence>
<keyword evidence="1" id="KW-1133">Transmembrane helix</keyword>
<keyword evidence="1" id="KW-0472">Membrane</keyword>
<dbReference type="OrthoDB" id="5116324at2"/>
<dbReference type="EMBL" id="JAMZDY010000001">
    <property type="protein sequence ID" value="MCP2369528.1"/>
    <property type="molecule type" value="Genomic_DNA"/>
</dbReference>
<keyword evidence="3" id="KW-1185">Reference proteome</keyword>
<accession>A0A9X2GYR4</accession>